<feature type="region of interest" description="Disordered" evidence="1">
    <location>
        <begin position="1"/>
        <end position="44"/>
    </location>
</feature>
<dbReference type="Proteomes" id="UP000324897">
    <property type="component" value="Chromosome 3"/>
</dbReference>
<comment type="caution">
    <text evidence="2">The sequence shown here is derived from an EMBL/GenBank/DDBJ whole genome shotgun (WGS) entry which is preliminary data.</text>
</comment>
<evidence type="ECO:0000313" key="2">
    <source>
        <dbReference type="EMBL" id="TVU13059.1"/>
    </source>
</evidence>
<proteinExistence type="predicted"/>
<feature type="non-terminal residue" evidence="2">
    <location>
        <position position="1"/>
    </location>
</feature>
<protein>
    <submittedName>
        <fullName evidence="2">Uncharacterized protein</fullName>
    </submittedName>
</protein>
<keyword evidence="3" id="KW-1185">Reference proteome</keyword>
<organism evidence="2 3">
    <name type="scientific">Eragrostis curvula</name>
    <name type="common">weeping love grass</name>
    <dbReference type="NCBI Taxonomy" id="38414"/>
    <lineage>
        <taxon>Eukaryota</taxon>
        <taxon>Viridiplantae</taxon>
        <taxon>Streptophyta</taxon>
        <taxon>Embryophyta</taxon>
        <taxon>Tracheophyta</taxon>
        <taxon>Spermatophyta</taxon>
        <taxon>Magnoliopsida</taxon>
        <taxon>Liliopsida</taxon>
        <taxon>Poales</taxon>
        <taxon>Poaceae</taxon>
        <taxon>PACMAD clade</taxon>
        <taxon>Chloridoideae</taxon>
        <taxon>Eragrostideae</taxon>
        <taxon>Eragrostidinae</taxon>
        <taxon>Eragrostis</taxon>
    </lineage>
</organism>
<reference evidence="2 3" key="1">
    <citation type="journal article" date="2019" name="Sci. Rep.">
        <title>A high-quality genome of Eragrostis curvula grass provides insights into Poaceae evolution and supports new strategies to enhance forage quality.</title>
        <authorList>
            <person name="Carballo J."/>
            <person name="Santos B.A.C.M."/>
            <person name="Zappacosta D."/>
            <person name="Garbus I."/>
            <person name="Selva J.P."/>
            <person name="Gallo C.A."/>
            <person name="Diaz A."/>
            <person name="Albertini E."/>
            <person name="Caccamo M."/>
            <person name="Echenique V."/>
        </authorList>
    </citation>
    <scope>NUCLEOTIDE SEQUENCE [LARGE SCALE GENOMIC DNA]</scope>
    <source>
        <strain evidence="3">cv. Victoria</strain>
        <tissue evidence="2">Leaf</tissue>
    </source>
</reference>
<accession>A0A5J9TNR9</accession>
<dbReference type="EMBL" id="RWGY01000039">
    <property type="protein sequence ID" value="TVU13059.1"/>
    <property type="molecule type" value="Genomic_DNA"/>
</dbReference>
<feature type="compositionally biased region" description="Polar residues" evidence="1">
    <location>
        <begin position="32"/>
        <end position="44"/>
    </location>
</feature>
<sequence length="89" mass="9923">MASSTSAGDHTKRRPMCRSVRQRREYHGSRVSLATTKGSPCQQGDVSEVARMIPVLELDKFPEELQNSSYNLARPAMTHEISALATDQF</sequence>
<gene>
    <name evidence="2" type="ORF">EJB05_46734</name>
</gene>
<dbReference type="AlphaFoldDB" id="A0A5J9TNR9"/>
<name>A0A5J9TNR9_9POAL</name>
<dbReference type="Gramene" id="TVU13059">
    <property type="protein sequence ID" value="TVU13059"/>
    <property type="gene ID" value="EJB05_46734"/>
</dbReference>
<evidence type="ECO:0000256" key="1">
    <source>
        <dbReference type="SAM" id="MobiDB-lite"/>
    </source>
</evidence>
<evidence type="ECO:0000313" key="3">
    <source>
        <dbReference type="Proteomes" id="UP000324897"/>
    </source>
</evidence>